<dbReference type="Proteomes" id="UP000054532">
    <property type="component" value="Unassembled WGS sequence"/>
</dbReference>
<protein>
    <recommendedName>
        <fullName evidence="1">Helitron helicase-like domain-containing protein</fullName>
    </recommendedName>
</protein>
<dbReference type="VEuPathDB" id="FungiDB:PPTG_09973"/>
<sequence>MDIDRKPRVTFIGPTEEWRARKHLFRGLYELPSESIFSWLNVLKETHSFFRKECIVIDDSLSAKQRLADLQDSIEKGVIVSDAGALHAVDDAVNSERFGTDITTGESPEVVIQQSTVLQPAMCHVVRRGADPIVEWDENGYMIAGAFPTLFMMGGDMIPSGSFSQDLIDHLMRYYDGRFENNVTLIATLFNQMQRHAAVRKAARASTTHAKTLQKLGQLASGVEFRKSLLAAKNNPDSPAAKRLNASLLRILPVVGGTIPFSPFERAGTRPKLAAMRFRFGLPQFWVTVAPPEQDDITLHRIMLLRQLNAWNDEECTCGQSQCRWAQLPKNLKESPRLRLSISNKCPALAAFMFERKMELIQKAILRCPASEDTKKCRNYTEREAGAFGTVARFNGVVEPQMDGRLHLHMTVYGSSFTPEILTRGATNEELRLFIAE</sequence>
<evidence type="ECO:0000313" key="2">
    <source>
        <dbReference type="EMBL" id="ETM53588.1"/>
    </source>
</evidence>
<proteinExistence type="predicted"/>
<gene>
    <name evidence="2" type="ORF">L914_02947</name>
</gene>
<accession>W2P023</accession>
<organism evidence="2">
    <name type="scientific">Phytophthora nicotianae</name>
    <name type="common">Potato buckeye rot agent</name>
    <name type="synonym">Phytophthora parasitica</name>
    <dbReference type="NCBI Taxonomy" id="4792"/>
    <lineage>
        <taxon>Eukaryota</taxon>
        <taxon>Sar</taxon>
        <taxon>Stramenopiles</taxon>
        <taxon>Oomycota</taxon>
        <taxon>Peronosporomycetes</taxon>
        <taxon>Peronosporales</taxon>
        <taxon>Peronosporaceae</taxon>
        <taxon>Phytophthora</taxon>
    </lineage>
</organism>
<dbReference type="VEuPathDB" id="FungiDB:PPTG_22614"/>
<dbReference type="Pfam" id="PF14214">
    <property type="entry name" value="Helitron_like_N"/>
    <property type="match status" value="1"/>
</dbReference>
<dbReference type="AlphaFoldDB" id="W2P023"/>
<name>W2P023_PHYNI</name>
<dbReference type="EMBL" id="KI691286">
    <property type="protein sequence ID" value="ETM53588.1"/>
    <property type="molecule type" value="Genomic_DNA"/>
</dbReference>
<dbReference type="InterPro" id="IPR025476">
    <property type="entry name" value="Helitron_helicase-like"/>
</dbReference>
<feature type="domain" description="Helitron helicase-like" evidence="1">
    <location>
        <begin position="169"/>
        <end position="410"/>
    </location>
</feature>
<evidence type="ECO:0000259" key="1">
    <source>
        <dbReference type="Pfam" id="PF14214"/>
    </source>
</evidence>
<reference evidence="2" key="1">
    <citation type="submission" date="2013-11" db="EMBL/GenBank/DDBJ databases">
        <title>The Genome Sequence of Phytophthora parasitica IAC_01/95.</title>
        <authorList>
            <consortium name="The Broad Institute Genomics Platform"/>
            <person name="Russ C."/>
            <person name="Tyler B."/>
            <person name="Panabieres F."/>
            <person name="Shan W."/>
            <person name="Tripathy S."/>
            <person name="Grunwald N."/>
            <person name="Machado M."/>
            <person name="Johnson C.S."/>
            <person name="Arredondo F."/>
            <person name="Hong C."/>
            <person name="Coffey M."/>
            <person name="Young S.K."/>
            <person name="Zeng Q."/>
            <person name="Gargeya S."/>
            <person name="Fitzgerald M."/>
            <person name="Abouelleil A."/>
            <person name="Alvarado L."/>
            <person name="Chapman S.B."/>
            <person name="Gainer-Dewar J."/>
            <person name="Goldberg J."/>
            <person name="Griggs A."/>
            <person name="Gujja S."/>
            <person name="Hansen M."/>
            <person name="Howarth C."/>
            <person name="Imamovic A."/>
            <person name="Ireland A."/>
            <person name="Larimer J."/>
            <person name="McCowan C."/>
            <person name="Murphy C."/>
            <person name="Pearson M."/>
            <person name="Poon T.W."/>
            <person name="Priest M."/>
            <person name="Roberts A."/>
            <person name="Saif S."/>
            <person name="Shea T."/>
            <person name="Sykes S."/>
            <person name="Wortman J."/>
            <person name="Nusbaum C."/>
            <person name="Birren B."/>
        </authorList>
    </citation>
    <scope>NUCLEOTIDE SEQUENCE [LARGE SCALE GENOMIC DNA]</scope>
    <source>
        <strain evidence="2">IAC_01/95</strain>
    </source>
</reference>